<keyword evidence="3" id="KW-1185">Reference proteome</keyword>
<accession>A0ABV8X3S8</accession>
<name>A0ABV8X3S8_9LACT</name>
<dbReference type="PROSITE" id="PS50005">
    <property type="entry name" value="TPR"/>
    <property type="match status" value="1"/>
</dbReference>
<dbReference type="Gene3D" id="1.25.40.10">
    <property type="entry name" value="Tetratricopeptide repeat domain"/>
    <property type="match status" value="1"/>
</dbReference>
<dbReference type="SMART" id="SM00028">
    <property type="entry name" value="TPR"/>
    <property type="match status" value="5"/>
</dbReference>
<proteinExistence type="predicted"/>
<dbReference type="Proteomes" id="UP001595817">
    <property type="component" value="Unassembled WGS sequence"/>
</dbReference>
<evidence type="ECO:0000256" key="1">
    <source>
        <dbReference type="PROSITE-ProRule" id="PRU00339"/>
    </source>
</evidence>
<organism evidence="2 3">
    <name type="scientific">Chungangia koreensis</name>
    <dbReference type="NCBI Taxonomy" id="752657"/>
    <lineage>
        <taxon>Bacteria</taxon>
        <taxon>Bacillati</taxon>
        <taxon>Bacillota</taxon>
        <taxon>Bacilli</taxon>
        <taxon>Lactobacillales</taxon>
        <taxon>Chungangia</taxon>
    </lineage>
</organism>
<evidence type="ECO:0000313" key="3">
    <source>
        <dbReference type="Proteomes" id="UP001595817"/>
    </source>
</evidence>
<gene>
    <name evidence="2" type="ORF">ACFOZY_04005</name>
</gene>
<keyword evidence="1" id="KW-0802">TPR repeat</keyword>
<protein>
    <submittedName>
        <fullName evidence="2">Tetratricopeptide repeat protein</fullName>
    </submittedName>
</protein>
<reference evidence="3" key="1">
    <citation type="journal article" date="2019" name="Int. J. Syst. Evol. Microbiol.">
        <title>The Global Catalogue of Microorganisms (GCM) 10K type strain sequencing project: providing services to taxonomists for standard genome sequencing and annotation.</title>
        <authorList>
            <consortium name="The Broad Institute Genomics Platform"/>
            <consortium name="The Broad Institute Genome Sequencing Center for Infectious Disease"/>
            <person name="Wu L."/>
            <person name="Ma J."/>
        </authorList>
    </citation>
    <scope>NUCLEOTIDE SEQUENCE [LARGE SCALE GENOMIC DNA]</scope>
    <source>
        <strain evidence="3">CCUG 59778</strain>
    </source>
</reference>
<feature type="repeat" description="TPR" evidence="1">
    <location>
        <begin position="238"/>
        <end position="271"/>
    </location>
</feature>
<dbReference type="SUPFAM" id="SSF48452">
    <property type="entry name" value="TPR-like"/>
    <property type="match status" value="1"/>
</dbReference>
<evidence type="ECO:0000313" key="2">
    <source>
        <dbReference type="EMBL" id="MFC4409600.1"/>
    </source>
</evidence>
<dbReference type="InterPro" id="IPR011990">
    <property type="entry name" value="TPR-like_helical_dom_sf"/>
</dbReference>
<dbReference type="InterPro" id="IPR019734">
    <property type="entry name" value="TPR_rpt"/>
</dbReference>
<dbReference type="RefSeq" id="WP_378152515.1">
    <property type="nucleotide sequence ID" value="NZ_JBHSEC010000003.1"/>
</dbReference>
<dbReference type="EMBL" id="JBHSEC010000003">
    <property type="protein sequence ID" value="MFC4409600.1"/>
    <property type="molecule type" value="Genomic_DNA"/>
</dbReference>
<comment type="caution">
    <text evidence="2">The sequence shown here is derived from an EMBL/GenBank/DDBJ whole genome shotgun (WGS) entry which is preliminary data.</text>
</comment>
<sequence>MGSAAKRFRPNMSPDEIIAAMNINNIGRTGKKPPEDGEKQLIENFKLLLLESTQRKKIFEQYLYLQDHPITHFDKKLKLDFDIQQIRFHVLNGDMEAAEQIIKDVYLYEDAFDDEQHYYYNKHLGNFHYAHGDYKKAFDHYAIAEKLVLDSFPQLELGDLYYSLGLTASQFFETVKGLKYTEIALKIYQQEFVPKRITECHINLGVIHSRLRNFKTAIDHNHAALKIGQELNSNLLRFSTEYNYGYIYFQFQNYQLAIEHISKSLDHLPPEYVTDYLMSFNSLVKASNELGDKEQALYWLDRGSEIANEIDSEEIIDRNVKEVYTEHKVLSFFLNNEIEQYENLMLNVWLPLLEHKNHLFELGYYYNQVGNYYLGKGEFEKAAHMLKKASNTFQHLMTTG</sequence>